<accession>A0A5J5K930</accession>
<gene>
    <name evidence="2" type="ORF">F5972_01240</name>
</gene>
<organism evidence="2 3">
    <name type="scientific">Microbispora cellulosiformans</name>
    <dbReference type="NCBI Taxonomy" id="2614688"/>
    <lineage>
        <taxon>Bacteria</taxon>
        <taxon>Bacillati</taxon>
        <taxon>Actinomycetota</taxon>
        <taxon>Actinomycetes</taxon>
        <taxon>Streptosporangiales</taxon>
        <taxon>Streptosporangiaceae</taxon>
        <taxon>Microbispora</taxon>
    </lineage>
</organism>
<dbReference type="AlphaFoldDB" id="A0A5J5K930"/>
<dbReference type="PANTHER" id="PTHR43162">
    <property type="match status" value="1"/>
</dbReference>
<dbReference type="PANTHER" id="PTHR43162:SF1">
    <property type="entry name" value="PRESTALK A DIFFERENTIATION PROTEIN A"/>
    <property type="match status" value="1"/>
</dbReference>
<dbReference type="InterPro" id="IPR016040">
    <property type="entry name" value="NAD(P)-bd_dom"/>
</dbReference>
<name>A0A5J5K930_9ACTN</name>
<dbReference type="Pfam" id="PF13460">
    <property type="entry name" value="NAD_binding_10"/>
    <property type="match status" value="1"/>
</dbReference>
<evidence type="ECO:0000313" key="3">
    <source>
        <dbReference type="Proteomes" id="UP000327011"/>
    </source>
</evidence>
<comment type="caution">
    <text evidence="2">The sequence shown here is derived from an EMBL/GenBank/DDBJ whole genome shotgun (WGS) entry which is preliminary data.</text>
</comment>
<evidence type="ECO:0000313" key="2">
    <source>
        <dbReference type="EMBL" id="KAA9381490.1"/>
    </source>
</evidence>
<dbReference type="RefSeq" id="WP_150930213.1">
    <property type="nucleotide sequence ID" value="NZ_VYTZ01000001.1"/>
</dbReference>
<dbReference type="InterPro" id="IPR036291">
    <property type="entry name" value="NAD(P)-bd_dom_sf"/>
</dbReference>
<dbReference type="InterPro" id="IPR051604">
    <property type="entry name" value="Ergot_Alk_Oxidoreductase"/>
</dbReference>
<keyword evidence="3" id="KW-1185">Reference proteome</keyword>
<dbReference type="SUPFAM" id="SSF51735">
    <property type="entry name" value="NAD(P)-binding Rossmann-fold domains"/>
    <property type="match status" value="1"/>
</dbReference>
<evidence type="ECO:0000259" key="1">
    <source>
        <dbReference type="Pfam" id="PF13460"/>
    </source>
</evidence>
<sequence>MILVTGATGTIGREVVRLLAARGERVRAMTRTPGKIASPPPGVEVVRGDFTDPESLVVAAEGATAVFMLSAPGPWMAEHDEAMLAAARSAGVPRAVKLSAIGTGDHADGRAGDWHLPGEQAVRSGGLAWTVLRPSWFASNTLRWAEAVRAGGPIPNPMGTGAQGVVDPADVAEVAARTLTSPGHDGHVYTLTGPEPLSIPDMAVRLGETIGRTVETVEVPLDDYRDRLSAAGLDPVFVETAVAGARLVAEGRNATVTGDVERVLGRAPRTFAVWAHDHRAAFTG</sequence>
<dbReference type="CDD" id="cd05269">
    <property type="entry name" value="TMR_SDR_a"/>
    <property type="match status" value="1"/>
</dbReference>
<reference evidence="2 3" key="1">
    <citation type="submission" date="2019-09" db="EMBL/GenBank/DDBJ databases">
        <title>Screening of Novel Bioactive Compounds from Soil-Associated.</title>
        <authorList>
            <person name="Gong X."/>
        </authorList>
    </citation>
    <scope>NUCLEOTIDE SEQUENCE [LARGE SCALE GENOMIC DNA]</scope>
    <source>
        <strain evidence="2 3">Gxj-6</strain>
    </source>
</reference>
<protein>
    <submittedName>
        <fullName evidence="2">SDR family oxidoreductase</fullName>
    </submittedName>
</protein>
<proteinExistence type="predicted"/>
<dbReference type="Gene3D" id="3.90.25.10">
    <property type="entry name" value="UDP-galactose 4-epimerase, domain 1"/>
    <property type="match status" value="1"/>
</dbReference>
<dbReference type="Proteomes" id="UP000327011">
    <property type="component" value="Unassembled WGS sequence"/>
</dbReference>
<dbReference type="EMBL" id="VYTZ01000001">
    <property type="protein sequence ID" value="KAA9381490.1"/>
    <property type="molecule type" value="Genomic_DNA"/>
</dbReference>
<feature type="domain" description="NAD(P)-binding" evidence="1">
    <location>
        <begin position="6"/>
        <end position="182"/>
    </location>
</feature>
<dbReference type="Gene3D" id="3.40.50.720">
    <property type="entry name" value="NAD(P)-binding Rossmann-like Domain"/>
    <property type="match status" value="1"/>
</dbReference>